<dbReference type="EMBL" id="JBBNAG010000009">
    <property type="protein sequence ID" value="KAK9104032.1"/>
    <property type="molecule type" value="Genomic_DNA"/>
</dbReference>
<name>A0AAP0F512_9MAGN</name>
<organism evidence="1 2">
    <name type="scientific">Stephania cephalantha</name>
    <dbReference type="NCBI Taxonomy" id="152367"/>
    <lineage>
        <taxon>Eukaryota</taxon>
        <taxon>Viridiplantae</taxon>
        <taxon>Streptophyta</taxon>
        <taxon>Embryophyta</taxon>
        <taxon>Tracheophyta</taxon>
        <taxon>Spermatophyta</taxon>
        <taxon>Magnoliopsida</taxon>
        <taxon>Ranunculales</taxon>
        <taxon>Menispermaceae</taxon>
        <taxon>Menispermoideae</taxon>
        <taxon>Cissampelideae</taxon>
        <taxon>Stephania</taxon>
    </lineage>
</organism>
<reference evidence="1 2" key="1">
    <citation type="submission" date="2024-01" db="EMBL/GenBank/DDBJ databases">
        <title>Genome assemblies of Stephania.</title>
        <authorList>
            <person name="Yang L."/>
        </authorList>
    </citation>
    <scope>NUCLEOTIDE SEQUENCE [LARGE SCALE GENOMIC DNA]</scope>
    <source>
        <strain evidence="1">JXDWG</strain>
        <tissue evidence="1">Leaf</tissue>
    </source>
</reference>
<protein>
    <submittedName>
        <fullName evidence="1">Uncharacterized protein</fullName>
    </submittedName>
</protein>
<dbReference type="AlphaFoldDB" id="A0AAP0F512"/>
<sequence length="128" mass="14714">MFPDLPHLNIGPRIPSVLRLIPTSINLPTIKNQPPNQLSIGNPTTSSPVTLCSPTSYYSPTSSYWLSFHDNASINRDEYVMLRGKQTRYRWNDNPTDKSKRLFNKSKGQVETKSTTENFVNFRKIRIE</sequence>
<evidence type="ECO:0000313" key="2">
    <source>
        <dbReference type="Proteomes" id="UP001419268"/>
    </source>
</evidence>
<dbReference type="Proteomes" id="UP001419268">
    <property type="component" value="Unassembled WGS sequence"/>
</dbReference>
<accession>A0AAP0F512</accession>
<evidence type="ECO:0000313" key="1">
    <source>
        <dbReference type="EMBL" id="KAK9104032.1"/>
    </source>
</evidence>
<comment type="caution">
    <text evidence="1">The sequence shown here is derived from an EMBL/GenBank/DDBJ whole genome shotgun (WGS) entry which is preliminary data.</text>
</comment>
<keyword evidence="2" id="KW-1185">Reference proteome</keyword>
<gene>
    <name evidence="1" type="ORF">Scep_020876</name>
</gene>
<proteinExistence type="predicted"/>